<accession>A0A6J5D594</accession>
<evidence type="ECO:0000256" key="5">
    <source>
        <dbReference type="ARBA" id="ARBA00022840"/>
    </source>
</evidence>
<dbReference type="AlphaFoldDB" id="A0A6J5D594"/>
<dbReference type="InterPro" id="IPR015855">
    <property type="entry name" value="ABC_transpr_MalK-like"/>
</dbReference>
<proteinExistence type="predicted"/>
<dbReference type="GO" id="GO:0008643">
    <property type="term" value="P:carbohydrate transport"/>
    <property type="evidence" value="ECO:0007669"/>
    <property type="project" value="InterPro"/>
</dbReference>
<dbReference type="PROSITE" id="PS50893">
    <property type="entry name" value="ABC_TRANSPORTER_2"/>
    <property type="match status" value="1"/>
</dbReference>
<evidence type="ECO:0000313" key="8">
    <source>
        <dbReference type="Proteomes" id="UP000494363"/>
    </source>
</evidence>
<keyword evidence="4" id="KW-0547">Nucleotide-binding</keyword>
<organism evidence="7 8">
    <name type="scientific">Paraburkholderia humisilvae</name>
    <dbReference type="NCBI Taxonomy" id="627669"/>
    <lineage>
        <taxon>Bacteria</taxon>
        <taxon>Pseudomonadati</taxon>
        <taxon>Pseudomonadota</taxon>
        <taxon>Betaproteobacteria</taxon>
        <taxon>Burkholderiales</taxon>
        <taxon>Burkholderiaceae</taxon>
        <taxon>Paraburkholderia</taxon>
    </lineage>
</organism>
<evidence type="ECO:0000256" key="4">
    <source>
        <dbReference type="ARBA" id="ARBA00022741"/>
    </source>
</evidence>
<name>A0A6J5D594_9BURK</name>
<dbReference type="SUPFAM" id="SSF52540">
    <property type="entry name" value="P-loop containing nucleoside triphosphate hydrolases"/>
    <property type="match status" value="1"/>
</dbReference>
<dbReference type="GO" id="GO:0005524">
    <property type="term" value="F:ATP binding"/>
    <property type="evidence" value="ECO:0007669"/>
    <property type="project" value="UniProtKB-KW"/>
</dbReference>
<dbReference type="PANTHER" id="PTHR43875:SF1">
    <property type="entry name" value="OSMOPROTECTIVE COMPOUNDS UPTAKE ATP-BINDING PROTEIN GGTA"/>
    <property type="match status" value="1"/>
</dbReference>
<dbReference type="FunFam" id="3.40.50.300:FF:000042">
    <property type="entry name" value="Maltose/maltodextrin ABC transporter, ATP-binding protein"/>
    <property type="match status" value="1"/>
</dbReference>
<evidence type="ECO:0000259" key="6">
    <source>
        <dbReference type="PROSITE" id="PS50893"/>
    </source>
</evidence>
<dbReference type="InterPro" id="IPR003593">
    <property type="entry name" value="AAA+_ATPase"/>
</dbReference>
<dbReference type="GO" id="GO:0140359">
    <property type="term" value="F:ABC-type transporter activity"/>
    <property type="evidence" value="ECO:0007669"/>
    <property type="project" value="InterPro"/>
</dbReference>
<dbReference type="PROSITE" id="PS00211">
    <property type="entry name" value="ABC_TRANSPORTER_1"/>
    <property type="match status" value="1"/>
</dbReference>
<dbReference type="EMBL" id="CADIKH010000004">
    <property type="protein sequence ID" value="CAB3749460.1"/>
    <property type="molecule type" value="Genomic_DNA"/>
</dbReference>
<dbReference type="SUPFAM" id="SSF50331">
    <property type="entry name" value="MOP-like"/>
    <property type="match status" value="1"/>
</dbReference>
<dbReference type="Gene3D" id="3.40.50.300">
    <property type="entry name" value="P-loop containing nucleotide triphosphate hydrolases"/>
    <property type="match status" value="1"/>
</dbReference>
<dbReference type="Proteomes" id="UP000494363">
    <property type="component" value="Unassembled WGS sequence"/>
</dbReference>
<keyword evidence="5 7" id="KW-0067">ATP-binding</keyword>
<keyword evidence="2" id="KW-1003">Cell membrane</keyword>
<evidence type="ECO:0000256" key="2">
    <source>
        <dbReference type="ARBA" id="ARBA00022475"/>
    </source>
</evidence>
<evidence type="ECO:0000256" key="3">
    <source>
        <dbReference type="ARBA" id="ARBA00022519"/>
    </source>
</evidence>
<dbReference type="InterPro" id="IPR008995">
    <property type="entry name" value="Mo/tungstate-bd_C_term_dom"/>
</dbReference>
<dbReference type="InterPro" id="IPR047641">
    <property type="entry name" value="ABC_transpr_MalK/UgpC-like"/>
</dbReference>
<dbReference type="GO" id="GO:0016887">
    <property type="term" value="F:ATP hydrolysis activity"/>
    <property type="evidence" value="ECO:0007669"/>
    <property type="project" value="InterPro"/>
</dbReference>
<dbReference type="InterPro" id="IPR027417">
    <property type="entry name" value="P-loop_NTPase"/>
</dbReference>
<dbReference type="PANTHER" id="PTHR43875">
    <property type="entry name" value="MALTODEXTRIN IMPORT ATP-BINDING PROTEIN MSMX"/>
    <property type="match status" value="1"/>
</dbReference>
<keyword evidence="3" id="KW-0997">Cell inner membrane</keyword>
<dbReference type="Pfam" id="PF00005">
    <property type="entry name" value="ABC_tran"/>
    <property type="match status" value="1"/>
</dbReference>
<keyword evidence="8" id="KW-1185">Reference proteome</keyword>
<dbReference type="CDD" id="cd03301">
    <property type="entry name" value="ABC_MalK_N"/>
    <property type="match status" value="1"/>
</dbReference>
<dbReference type="InterPro" id="IPR013611">
    <property type="entry name" value="Transp-assoc_OB_typ2"/>
</dbReference>
<dbReference type="SMART" id="SM00382">
    <property type="entry name" value="AAA"/>
    <property type="match status" value="1"/>
</dbReference>
<sequence>MASVHLSDVTRRFGAHVAADRVNLSVNEGEFVALVGPSGCGKSTLLRMIAGLDWPDAGAIRIGERDVAALEAAERDVAMVFQNYALYPHLTIRQNLATPLALRRLRAWERMPLLWRLSSASRERHARIDADVSAAADLLGIGALLERKPAALSGGQRQRVALGRAIVRQPAVFLYDEPLSNLDAELRASMRSEIVELHRRLGVATIYVTHDQVEAMTMADRIAVMRGGRILQFGTPAELYTEPASLEVARTLGTPGIGVLRATVRASSAGLATACGCVLPLAVHAAQGASVSIGLRAEHLALTSIGDHGALPARVLQVECLGADTLVHVGLYETHAGAHRAAHGEAQPRLIVRAPRGLAEIASLPRSGDVVGVRADLSHALVFDDAGRRVTHDVIVSGASMRRVAHV</sequence>
<dbReference type="InterPro" id="IPR003439">
    <property type="entry name" value="ABC_transporter-like_ATP-bd"/>
</dbReference>
<dbReference type="InterPro" id="IPR017871">
    <property type="entry name" value="ABC_transporter-like_CS"/>
</dbReference>
<gene>
    <name evidence="7" type="primary">ugpC_1</name>
    <name evidence="7" type="ORF">LMG29542_00996</name>
</gene>
<evidence type="ECO:0000313" key="7">
    <source>
        <dbReference type="EMBL" id="CAB3749460.1"/>
    </source>
</evidence>
<dbReference type="GO" id="GO:0055052">
    <property type="term" value="C:ATP-binding cassette (ABC) transporter complex, substrate-binding subunit-containing"/>
    <property type="evidence" value="ECO:0007669"/>
    <property type="project" value="TreeGrafter"/>
</dbReference>
<keyword evidence="1" id="KW-0813">Transport</keyword>
<reference evidence="7 8" key="1">
    <citation type="submission" date="2020-04" db="EMBL/GenBank/DDBJ databases">
        <authorList>
            <person name="De Canck E."/>
        </authorList>
    </citation>
    <scope>NUCLEOTIDE SEQUENCE [LARGE SCALE GENOMIC DNA]</scope>
    <source>
        <strain evidence="7 8">LMG 29542</strain>
    </source>
</reference>
<dbReference type="Pfam" id="PF08402">
    <property type="entry name" value="TOBE_2"/>
    <property type="match status" value="1"/>
</dbReference>
<dbReference type="RefSeq" id="WP_175225350.1">
    <property type="nucleotide sequence ID" value="NZ_CADIKH010000004.1"/>
</dbReference>
<evidence type="ECO:0000256" key="1">
    <source>
        <dbReference type="ARBA" id="ARBA00022448"/>
    </source>
</evidence>
<keyword evidence="3" id="KW-0472">Membrane</keyword>
<feature type="domain" description="ABC transporter" evidence="6">
    <location>
        <begin position="4"/>
        <end position="252"/>
    </location>
</feature>
<protein>
    <submittedName>
        <fullName evidence="7">sn-glycerol-3-phosphate import ATP-binding protein UgpC</fullName>
    </submittedName>
</protein>